<dbReference type="Proteomes" id="UP000019149">
    <property type="component" value="Unassembled WGS sequence"/>
</dbReference>
<organism evidence="1 2">
    <name type="scientific">Echinococcus granulosus</name>
    <name type="common">Hydatid tapeworm</name>
    <dbReference type="NCBI Taxonomy" id="6210"/>
    <lineage>
        <taxon>Eukaryota</taxon>
        <taxon>Metazoa</taxon>
        <taxon>Spiralia</taxon>
        <taxon>Lophotrochozoa</taxon>
        <taxon>Platyhelminthes</taxon>
        <taxon>Cestoda</taxon>
        <taxon>Eucestoda</taxon>
        <taxon>Cyclophyllidea</taxon>
        <taxon>Taeniidae</taxon>
        <taxon>Echinococcus</taxon>
        <taxon>Echinococcus granulosus group</taxon>
    </lineage>
</organism>
<proteinExistence type="predicted"/>
<protein>
    <submittedName>
        <fullName evidence="1">Uncharacterized protein</fullName>
    </submittedName>
</protein>
<dbReference type="GeneID" id="36339119"/>
<name>W6ULB1_ECHGR</name>
<dbReference type="AlphaFoldDB" id="W6ULB1"/>
<evidence type="ECO:0000313" key="1">
    <source>
        <dbReference type="EMBL" id="EUB61858.1"/>
    </source>
</evidence>
<dbReference type="CTD" id="36339119"/>
<evidence type="ECO:0000313" key="2">
    <source>
        <dbReference type="Proteomes" id="UP000019149"/>
    </source>
</evidence>
<keyword evidence="2" id="KW-1185">Reference proteome</keyword>
<reference evidence="1 2" key="1">
    <citation type="journal article" date="2013" name="Nat. Genet.">
        <title>The genome of the hydatid tapeworm Echinococcus granulosus.</title>
        <authorList>
            <person name="Zheng H."/>
            <person name="Zhang W."/>
            <person name="Zhang L."/>
            <person name="Zhang Z."/>
            <person name="Li J."/>
            <person name="Lu G."/>
            <person name="Zhu Y."/>
            <person name="Wang Y."/>
            <person name="Huang Y."/>
            <person name="Liu J."/>
            <person name="Kang H."/>
            <person name="Chen J."/>
            <person name="Wang L."/>
            <person name="Chen A."/>
            <person name="Yu S."/>
            <person name="Gao Z."/>
            <person name="Jin L."/>
            <person name="Gu W."/>
            <person name="Wang Z."/>
            <person name="Zhao L."/>
            <person name="Shi B."/>
            <person name="Wen H."/>
            <person name="Lin R."/>
            <person name="Jones M.K."/>
            <person name="Brejova B."/>
            <person name="Vinar T."/>
            <person name="Zhao G."/>
            <person name="McManus D.P."/>
            <person name="Chen Z."/>
            <person name="Zhou Y."/>
            <person name="Wang S."/>
        </authorList>
    </citation>
    <scope>NUCLEOTIDE SEQUENCE [LARGE SCALE GENOMIC DNA]</scope>
</reference>
<dbReference type="KEGG" id="egl:EGR_03404"/>
<accession>W6ULB1</accession>
<gene>
    <name evidence="1" type="ORF">EGR_03404</name>
</gene>
<dbReference type="EMBL" id="APAU02000017">
    <property type="protein sequence ID" value="EUB61858.1"/>
    <property type="molecule type" value="Genomic_DNA"/>
</dbReference>
<sequence>MSRRRCAEHANPDTSFCAPSSFKVASMCRFQTKSLLNSELNNYPLNSYHIRHKETKIFPSAVLIEQIYGRNGAVKDAKFEASVLSKRDNAKDEILLIQAASDLQP</sequence>
<comment type="caution">
    <text evidence="1">The sequence shown here is derived from an EMBL/GenBank/DDBJ whole genome shotgun (WGS) entry which is preliminary data.</text>
</comment>
<dbReference type="RefSeq" id="XP_024353054.1">
    <property type="nucleotide sequence ID" value="XM_024492653.1"/>
</dbReference>